<organism evidence="1 2">
    <name type="scientific">Saccharopolyspora phatthalungensis</name>
    <dbReference type="NCBI Taxonomy" id="664693"/>
    <lineage>
        <taxon>Bacteria</taxon>
        <taxon>Bacillati</taxon>
        <taxon>Actinomycetota</taxon>
        <taxon>Actinomycetes</taxon>
        <taxon>Pseudonocardiales</taxon>
        <taxon>Pseudonocardiaceae</taxon>
        <taxon>Saccharopolyspora</taxon>
    </lineage>
</organism>
<evidence type="ECO:0000313" key="2">
    <source>
        <dbReference type="Proteomes" id="UP000584374"/>
    </source>
</evidence>
<evidence type="ECO:0000313" key="1">
    <source>
        <dbReference type="EMBL" id="MBB5154975.1"/>
    </source>
</evidence>
<gene>
    <name evidence="1" type="ORF">BJ970_002509</name>
</gene>
<dbReference type="Proteomes" id="UP000584374">
    <property type="component" value="Unassembled WGS sequence"/>
</dbReference>
<keyword evidence="2" id="KW-1185">Reference proteome</keyword>
<name>A0A840Q951_9PSEU</name>
<dbReference type="SUPFAM" id="SSF52402">
    <property type="entry name" value="Adenine nucleotide alpha hydrolases-like"/>
    <property type="match status" value="1"/>
</dbReference>
<comment type="caution">
    <text evidence="1">The sequence shown here is derived from an EMBL/GenBank/DDBJ whole genome shotgun (WGS) entry which is preliminary data.</text>
</comment>
<dbReference type="EMBL" id="JACHIW010000001">
    <property type="protein sequence ID" value="MBB5154975.1"/>
    <property type="molecule type" value="Genomic_DNA"/>
</dbReference>
<dbReference type="InterPro" id="IPR014729">
    <property type="entry name" value="Rossmann-like_a/b/a_fold"/>
</dbReference>
<proteinExistence type="predicted"/>
<keyword evidence="1" id="KW-0808">Transferase</keyword>
<dbReference type="RefSeq" id="WP_221467123.1">
    <property type="nucleotide sequence ID" value="NZ_JACHIW010000001.1"/>
</dbReference>
<sequence length="244" mass="27852">MINPAADQAAPIVIEGSTPSAEIRQHLAREGIPVLLAFSRGKDSLAAWLALRDAGVEVRPFHLYLVPGLEFVDESLADYERYFGVTIPQLPHPSLFRWLNNLTFQVPERIRIIEAAQLPEPDYVDVSRMLCEQYYDLDPKVTFTADGIRAADSPNRRTAIKGHGAVREHVIKVSPVWDWRIKHVRAALAEHKCPLPIDYEWFNRTFDGLDLRFLEPIKNNAPADYDRILEWFPLADLELFRAGL</sequence>
<protein>
    <submittedName>
        <fullName evidence="1">3'-phosphoadenosine 5'-phosphosulfate sulfotransferase (PAPS reductase)/FAD synthetase</fullName>
    </submittedName>
</protein>
<dbReference type="AlphaFoldDB" id="A0A840Q951"/>
<dbReference type="GO" id="GO:0016740">
    <property type="term" value="F:transferase activity"/>
    <property type="evidence" value="ECO:0007669"/>
    <property type="project" value="UniProtKB-KW"/>
</dbReference>
<reference evidence="1 2" key="1">
    <citation type="submission" date="2020-08" db="EMBL/GenBank/DDBJ databases">
        <title>Sequencing the genomes of 1000 actinobacteria strains.</title>
        <authorList>
            <person name="Klenk H.-P."/>
        </authorList>
    </citation>
    <scope>NUCLEOTIDE SEQUENCE [LARGE SCALE GENOMIC DNA]</scope>
    <source>
        <strain evidence="1 2">DSM 45584</strain>
    </source>
</reference>
<dbReference type="Gene3D" id="3.40.50.620">
    <property type="entry name" value="HUPs"/>
    <property type="match status" value="1"/>
</dbReference>
<accession>A0A840Q951</accession>